<sequence length="89" mass="10145">MTTNLNIRTDKNIKDQAEEIFNQLGLNMTTAINMFLRTAVRENGIPFELKLDTPNKDTKAAIEEGRKLFNDNSVKGYKSIKELRDALDV</sequence>
<evidence type="ECO:0000313" key="4">
    <source>
        <dbReference type="Proteomes" id="UP000276982"/>
    </source>
</evidence>
<dbReference type="GO" id="GO:0006355">
    <property type="term" value="P:regulation of DNA-templated transcription"/>
    <property type="evidence" value="ECO:0007669"/>
    <property type="project" value="InterPro"/>
</dbReference>
<organism evidence="3 4">
    <name type="scientific">Lachnoanaerobaculum orale</name>
    <dbReference type="NCBI Taxonomy" id="979627"/>
    <lineage>
        <taxon>Bacteria</taxon>
        <taxon>Bacillati</taxon>
        <taxon>Bacillota</taxon>
        <taxon>Clostridia</taxon>
        <taxon>Lachnospirales</taxon>
        <taxon>Lachnospiraceae</taxon>
        <taxon>Lachnoanaerobaculum</taxon>
    </lineage>
</organism>
<dbReference type="InterPro" id="IPR026262">
    <property type="entry name" value="DinJ"/>
</dbReference>
<comment type="caution">
    <text evidence="3">The sequence shown here is derived from an EMBL/GenBank/DDBJ whole genome shotgun (WGS) entry which is preliminary data.</text>
</comment>
<dbReference type="GO" id="GO:0006351">
    <property type="term" value="P:DNA-templated transcription"/>
    <property type="evidence" value="ECO:0007669"/>
    <property type="project" value="TreeGrafter"/>
</dbReference>
<accession>A0A3P3Q675</accession>
<dbReference type="AlphaFoldDB" id="A0A3P3Q675"/>
<dbReference type="Pfam" id="PF04221">
    <property type="entry name" value="RelB"/>
    <property type="match status" value="1"/>
</dbReference>
<protein>
    <submittedName>
        <fullName evidence="3">Type II toxin-antitoxin system RelB/DinJ family antitoxin</fullName>
    </submittedName>
</protein>
<dbReference type="PANTHER" id="PTHR38781">
    <property type="entry name" value="ANTITOXIN DINJ-RELATED"/>
    <property type="match status" value="1"/>
</dbReference>
<proteinExistence type="inferred from homology"/>
<evidence type="ECO:0000256" key="2">
    <source>
        <dbReference type="ARBA" id="ARBA00022649"/>
    </source>
</evidence>
<dbReference type="GO" id="GO:0000987">
    <property type="term" value="F:cis-regulatory region sequence-specific DNA binding"/>
    <property type="evidence" value="ECO:0007669"/>
    <property type="project" value="InterPro"/>
</dbReference>
<evidence type="ECO:0000313" key="3">
    <source>
        <dbReference type="EMBL" id="RRJ16548.1"/>
    </source>
</evidence>
<dbReference type="PIRSF" id="PIRSF003108">
    <property type="entry name" value="DinJ"/>
    <property type="match status" value="1"/>
</dbReference>
<dbReference type="InterPro" id="IPR007337">
    <property type="entry name" value="RelB/DinJ"/>
</dbReference>
<keyword evidence="2" id="KW-1277">Toxin-antitoxin system</keyword>
<reference evidence="3 4" key="1">
    <citation type="submission" date="2018-11" db="EMBL/GenBank/DDBJ databases">
        <title>Genome sequencing of Lachnoanaerobaculum orale DSM 24553T.</title>
        <authorList>
            <person name="Kook J.-K."/>
            <person name="Park S.-N."/>
            <person name="Lim Y.K."/>
        </authorList>
    </citation>
    <scope>NUCLEOTIDE SEQUENCE [LARGE SCALE GENOMIC DNA]</scope>
    <source>
        <strain evidence="3 4">DSM 24553</strain>
    </source>
</reference>
<dbReference type="Proteomes" id="UP000276982">
    <property type="component" value="Unassembled WGS sequence"/>
</dbReference>
<evidence type="ECO:0000256" key="1">
    <source>
        <dbReference type="ARBA" id="ARBA00010562"/>
    </source>
</evidence>
<comment type="similarity">
    <text evidence="1">Belongs to the RelB/DinJ antitoxin family.</text>
</comment>
<dbReference type="Gene3D" id="1.10.1220.10">
    <property type="entry name" value="Met repressor-like"/>
    <property type="match status" value="1"/>
</dbReference>
<dbReference type="InterPro" id="IPR013321">
    <property type="entry name" value="Arc_rbn_hlx_hlx"/>
</dbReference>
<dbReference type="GO" id="GO:0015643">
    <property type="term" value="F:toxic substance binding"/>
    <property type="evidence" value="ECO:0007669"/>
    <property type="project" value="InterPro"/>
</dbReference>
<name>A0A3P3Q675_9FIRM</name>
<dbReference type="GO" id="GO:0044010">
    <property type="term" value="P:single-species biofilm formation"/>
    <property type="evidence" value="ECO:0007669"/>
    <property type="project" value="InterPro"/>
</dbReference>
<dbReference type="PANTHER" id="PTHR38781:SF1">
    <property type="entry name" value="ANTITOXIN DINJ-RELATED"/>
    <property type="match status" value="1"/>
</dbReference>
<dbReference type="NCBIfam" id="TIGR02384">
    <property type="entry name" value="RelB_DinJ"/>
    <property type="match status" value="1"/>
</dbReference>
<dbReference type="EMBL" id="RRCM01000001">
    <property type="protein sequence ID" value="RRJ16548.1"/>
    <property type="molecule type" value="Genomic_DNA"/>
</dbReference>
<gene>
    <name evidence="3" type="ORF">EHW90_06040</name>
</gene>
<keyword evidence="4" id="KW-1185">Reference proteome</keyword>
<dbReference type="RefSeq" id="WP_124951994.1">
    <property type="nucleotide sequence ID" value="NZ_RRCM01000001.1"/>
</dbReference>